<sequence>MDTTELVERLLSVGVVVTHPARPRESTPGLATTYDFAIDEARNVRTAVISDDDQLRERVEVTLATLPDMEVGSDAADVSIIIASRPAELARLSSEAWKGGFVHLPLRQGNGRILTVGPLAIPPLTACLDCVLLREGGTTQWANEHWELAHSERSTLDWASGDPELATHLAGRMVHRALVDRDDDAIGHVSVLNSIDLTLYTSRVWSVPRCPTCSVIETYSTAYPWLRP</sequence>
<reference evidence="1 2" key="1">
    <citation type="submission" date="2020-07" db="EMBL/GenBank/DDBJ databases">
        <title>Sequencing the genomes of 1000 actinobacteria strains.</title>
        <authorList>
            <person name="Klenk H.-P."/>
        </authorList>
    </citation>
    <scope>NUCLEOTIDE SEQUENCE [LARGE SCALE GENOMIC DNA]</scope>
    <source>
        <strain evidence="1 2">DSM 23871</strain>
    </source>
</reference>
<evidence type="ECO:0000313" key="2">
    <source>
        <dbReference type="Proteomes" id="UP000589620"/>
    </source>
</evidence>
<accession>A0A852T237</accession>
<gene>
    <name evidence="1" type="ORF">BJ963_002746</name>
</gene>
<comment type="caution">
    <text evidence="1">The sequence shown here is derived from an EMBL/GenBank/DDBJ whole genome shotgun (WGS) entry which is preliminary data.</text>
</comment>
<evidence type="ECO:0008006" key="3">
    <source>
        <dbReference type="Google" id="ProtNLM"/>
    </source>
</evidence>
<dbReference type="AlphaFoldDB" id="A0A852T237"/>
<organism evidence="1 2">
    <name type="scientific">Leifsonia soli</name>
    <dbReference type="NCBI Taxonomy" id="582665"/>
    <lineage>
        <taxon>Bacteria</taxon>
        <taxon>Bacillati</taxon>
        <taxon>Actinomycetota</taxon>
        <taxon>Actinomycetes</taxon>
        <taxon>Micrococcales</taxon>
        <taxon>Microbacteriaceae</taxon>
        <taxon>Leifsonia</taxon>
    </lineage>
</organism>
<dbReference type="Gene3D" id="3.40.50.720">
    <property type="entry name" value="NAD(P)-binding Rossmann-like Domain"/>
    <property type="match status" value="1"/>
</dbReference>
<name>A0A852T237_9MICO</name>
<evidence type="ECO:0000313" key="1">
    <source>
        <dbReference type="EMBL" id="NYD75227.1"/>
    </source>
</evidence>
<keyword evidence="2" id="KW-1185">Reference proteome</keyword>
<dbReference type="EMBL" id="JACCBJ010000001">
    <property type="protein sequence ID" value="NYD75227.1"/>
    <property type="molecule type" value="Genomic_DNA"/>
</dbReference>
<proteinExistence type="predicted"/>
<protein>
    <recommendedName>
        <fullName evidence="3">TOMM leader peptide-binding protein</fullName>
    </recommendedName>
</protein>
<dbReference type="RefSeq" id="WP_179457226.1">
    <property type="nucleotide sequence ID" value="NZ_BAAAPX010000001.1"/>
</dbReference>
<dbReference type="Proteomes" id="UP000589620">
    <property type="component" value="Unassembled WGS sequence"/>
</dbReference>